<sequence>MKLSLYPLNNIAKQIINTKEYLDYELKYLILDENEEFVGEVETGKEIKNVIMKSDIILFTDVDNKEREDNIIKIMLEANKQNKDIILLELPTSEKIKTLIKDNNIDVLTCFEGKKDIVKYIGEYLNFEENFRKRGYVGKGEKIKKIGFFEISEKQESLKILLELNEKLKEHYNIGNIVNEKIGFLYDFKQLKNIYENYNLNWQYVEAMFREFEKEKKELIFIEEKLSFPIYDNDIHDFMKKNSKLLGYRLDEAVLIIDELNEKFINKLSNMFRIYYGLEEILACIIEKSFYYENKKSIDNITAKYNIKNVIFKDELEKFEKILLLEKLEERLENKYKKMSDRYYEFKNA</sequence>
<organism evidence="1 2">
    <name type="scientific">Haliovirga abyssi</name>
    <dbReference type="NCBI Taxonomy" id="2996794"/>
    <lineage>
        <taxon>Bacteria</taxon>
        <taxon>Fusobacteriati</taxon>
        <taxon>Fusobacteriota</taxon>
        <taxon>Fusobacteriia</taxon>
        <taxon>Fusobacteriales</taxon>
        <taxon>Haliovirgaceae</taxon>
        <taxon>Haliovirga</taxon>
    </lineage>
</organism>
<keyword evidence="2" id="KW-1185">Reference proteome</keyword>
<name>A0AAU9DRA0_9FUSO</name>
<reference evidence="1 2" key="1">
    <citation type="submission" date="2022-11" db="EMBL/GenBank/DDBJ databases">
        <title>Haliovirga abyssi gen. nov., sp. nov., a mesophilic fermentative bacterium isolated from the Iheya North hydrothermal field and the proposal of Haliovirgaceae fam. nov.</title>
        <authorList>
            <person name="Miyazaki U."/>
            <person name="Tame A."/>
            <person name="Miyazaki J."/>
            <person name="Takai K."/>
            <person name="Sawayama S."/>
            <person name="Kitajima M."/>
            <person name="Okamoto A."/>
            <person name="Nakagawa S."/>
        </authorList>
    </citation>
    <scope>NUCLEOTIDE SEQUENCE [LARGE SCALE GENOMIC DNA]</scope>
    <source>
        <strain evidence="1 2">IC12</strain>
    </source>
</reference>
<dbReference type="AlphaFoldDB" id="A0AAU9DRA0"/>
<proteinExistence type="predicted"/>
<dbReference type="EMBL" id="AP027059">
    <property type="protein sequence ID" value="BDU49449.1"/>
    <property type="molecule type" value="Genomic_DNA"/>
</dbReference>
<dbReference type="Proteomes" id="UP001321582">
    <property type="component" value="Chromosome"/>
</dbReference>
<evidence type="ECO:0000313" key="2">
    <source>
        <dbReference type="Proteomes" id="UP001321582"/>
    </source>
</evidence>
<protein>
    <submittedName>
        <fullName evidence="1">Uncharacterized protein</fullName>
    </submittedName>
</protein>
<dbReference type="RefSeq" id="WP_307904408.1">
    <property type="nucleotide sequence ID" value="NZ_AP027059.1"/>
</dbReference>
<evidence type="ECO:0000313" key="1">
    <source>
        <dbReference type="EMBL" id="BDU49449.1"/>
    </source>
</evidence>
<gene>
    <name evidence="1" type="ORF">HLVA_00180</name>
</gene>
<dbReference type="KEGG" id="haby:HLVA_00180"/>
<accession>A0AAU9DRA0</accession>